<dbReference type="AlphaFoldDB" id="A0A517SKM0"/>
<dbReference type="GO" id="GO:0004519">
    <property type="term" value="F:endonuclease activity"/>
    <property type="evidence" value="ECO:0007669"/>
    <property type="project" value="InterPro"/>
</dbReference>
<gene>
    <name evidence="2" type="ORF">Pan44_47170</name>
</gene>
<feature type="domain" description="Restriction endonuclease type IV Mrr" evidence="1">
    <location>
        <begin position="5"/>
        <end position="108"/>
    </location>
</feature>
<keyword evidence="3" id="KW-1185">Reference proteome</keyword>
<name>A0A517SKM0_9PLAN</name>
<evidence type="ECO:0000313" key="2">
    <source>
        <dbReference type="EMBL" id="QDT56660.1"/>
    </source>
</evidence>
<dbReference type="GO" id="GO:0003677">
    <property type="term" value="F:DNA binding"/>
    <property type="evidence" value="ECO:0007669"/>
    <property type="project" value="InterPro"/>
</dbReference>
<dbReference type="InterPro" id="IPR011335">
    <property type="entry name" value="Restrct_endonuc-II-like"/>
</dbReference>
<dbReference type="OrthoDB" id="9803736at2"/>
<dbReference type="Proteomes" id="UP000315700">
    <property type="component" value="Chromosome"/>
</dbReference>
<dbReference type="KEGG" id="ccos:Pan44_47170"/>
<sequence length="309" mass="34286">MSEPDWRQFEIAVADFVKALGTGANVTHDVKLPDTHTGHMRQRDVWIETSLGGLFIVKLLVSCKHYGRVLNELDIDHFNGEFLSSGAHKGVLYSLAGFNPFAIEKAKKLGFCCCRLYEDTPADLPESLVFHSYCLPSRMRLSAVALSGDWNENVTWNDIFTVKLGDGDKTILDSLTDAFAKHEQKALDAIAWARGFPTPWAVRITFASAADPTQSLILELGESWRIFRGNVEAHLLNGSYNVTSDQFIGSQVSPSVDMKGPDPGPGWTLLDKSPEWEATDSILICIPRADPKRNLQDSYGCRRVLAREG</sequence>
<dbReference type="InterPro" id="IPR007560">
    <property type="entry name" value="Restrct_endonuc_IV_Mrr"/>
</dbReference>
<protein>
    <recommendedName>
        <fullName evidence="1">Restriction endonuclease type IV Mrr domain-containing protein</fullName>
    </recommendedName>
</protein>
<accession>A0A517SKM0</accession>
<evidence type="ECO:0000313" key="3">
    <source>
        <dbReference type="Proteomes" id="UP000315700"/>
    </source>
</evidence>
<organism evidence="2 3">
    <name type="scientific">Caulifigura coniformis</name>
    <dbReference type="NCBI Taxonomy" id="2527983"/>
    <lineage>
        <taxon>Bacteria</taxon>
        <taxon>Pseudomonadati</taxon>
        <taxon>Planctomycetota</taxon>
        <taxon>Planctomycetia</taxon>
        <taxon>Planctomycetales</taxon>
        <taxon>Planctomycetaceae</taxon>
        <taxon>Caulifigura</taxon>
    </lineage>
</organism>
<proteinExistence type="predicted"/>
<evidence type="ECO:0000259" key="1">
    <source>
        <dbReference type="Pfam" id="PF04471"/>
    </source>
</evidence>
<dbReference type="Pfam" id="PF04471">
    <property type="entry name" value="Mrr_cat"/>
    <property type="match status" value="1"/>
</dbReference>
<dbReference type="InParanoid" id="A0A517SKM0"/>
<dbReference type="EMBL" id="CP036271">
    <property type="protein sequence ID" value="QDT56660.1"/>
    <property type="molecule type" value="Genomic_DNA"/>
</dbReference>
<dbReference type="RefSeq" id="WP_145034106.1">
    <property type="nucleotide sequence ID" value="NZ_CP036271.1"/>
</dbReference>
<dbReference type="GO" id="GO:0009307">
    <property type="term" value="P:DNA restriction-modification system"/>
    <property type="evidence" value="ECO:0007669"/>
    <property type="project" value="InterPro"/>
</dbReference>
<reference evidence="2 3" key="1">
    <citation type="submission" date="2019-02" db="EMBL/GenBank/DDBJ databases">
        <title>Deep-cultivation of Planctomycetes and their phenomic and genomic characterization uncovers novel biology.</title>
        <authorList>
            <person name="Wiegand S."/>
            <person name="Jogler M."/>
            <person name="Boedeker C."/>
            <person name="Pinto D."/>
            <person name="Vollmers J."/>
            <person name="Rivas-Marin E."/>
            <person name="Kohn T."/>
            <person name="Peeters S.H."/>
            <person name="Heuer A."/>
            <person name="Rast P."/>
            <person name="Oberbeckmann S."/>
            <person name="Bunk B."/>
            <person name="Jeske O."/>
            <person name="Meyerdierks A."/>
            <person name="Storesund J.E."/>
            <person name="Kallscheuer N."/>
            <person name="Luecker S."/>
            <person name="Lage O.M."/>
            <person name="Pohl T."/>
            <person name="Merkel B.J."/>
            <person name="Hornburger P."/>
            <person name="Mueller R.-W."/>
            <person name="Bruemmer F."/>
            <person name="Labrenz M."/>
            <person name="Spormann A.M."/>
            <person name="Op den Camp H."/>
            <person name="Overmann J."/>
            <person name="Amann R."/>
            <person name="Jetten M.S.M."/>
            <person name="Mascher T."/>
            <person name="Medema M.H."/>
            <person name="Devos D.P."/>
            <person name="Kaster A.-K."/>
            <person name="Ovreas L."/>
            <person name="Rohde M."/>
            <person name="Galperin M.Y."/>
            <person name="Jogler C."/>
        </authorList>
    </citation>
    <scope>NUCLEOTIDE SEQUENCE [LARGE SCALE GENOMIC DNA]</scope>
    <source>
        <strain evidence="2 3">Pan44</strain>
    </source>
</reference>
<dbReference type="SUPFAM" id="SSF52980">
    <property type="entry name" value="Restriction endonuclease-like"/>
    <property type="match status" value="1"/>
</dbReference>